<keyword evidence="2 3" id="KW-0808">Transferase</keyword>
<dbReference type="Pfam" id="PF01075">
    <property type="entry name" value="Glyco_transf_9"/>
    <property type="match status" value="1"/>
</dbReference>
<dbReference type="CDD" id="cd03789">
    <property type="entry name" value="GT9_LPS_heptosyltransferase"/>
    <property type="match status" value="1"/>
</dbReference>
<organism evidence="3 4">
    <name type="scientific">Halospina denitrificans</name>
    <dbReference type="NCBI Taxonomy" id="332522"/>
    <lineage>
        <taxon>Bacteria</taxon>
        <taxon>Pseudomonadati</taxon>
        <taxon>Pseudomonadota</taxon>
        <taxon>Gammaproteobacteria</taxon>
        <taxon>Halospina</taxon>
    </lineage>
</organism>
<keyword evidence="4" id="KW-1185">Reference proteome</keyword>
<dbReference type="GO" id="GO:0005829">
    <property type="term" value="C:cytosol"/>
    <property type="evidence" value="ECO:0007669"/>
    <property type="project" value="TreeGrafter"/>
</dbReference>
<reference evidence="3 4" key="1">
    <citation type="submission" date="2019-03" db="EMBL/GenBank/DDBJ databases">
        <title>Genomic Encyclopedia of Type Strains, Phase IV (KMG-IV): sequencing the most valuable type-strain genomes for metagenomic binning, comparative biology and taxonomic classification.</title>
        <authorList>
            <person name="Goeker M."/>
        </authorList>
    </citation>
    <scope>NUCLEOTIDE SEQUENCE [LARGE SCALE GENOMIC DNA]</scope>
    <source>
        <strain evidence="3 4">DSM 15505</strain>
    </source>
</reference>
<dbReference type="PANTHER" id="PTHR30160:SF21">
    <property type="entry name" value="LIPOPOLYSACCHARIDE CORE HEPTOSYLTRANSFERASE OPSX"/>
    <property type="match status" value="1"/>
</dbReference>
<dbReference type="InterPro" id="IPR002201">
    <property type="entry name" value="Glyco_trans_9"/>
</dbReference>
<dbReference type="InterPro" id="IPR051199">
    <property type="entry name" value="LPS_LOS_Heptosyltrfase"/>
</dbReference>
<protein>
    <submittedName>
        <fullName evidence="3">Heptosyltransferase I</fullName>
    </submittedName>
</protein>
<evidence type="ECO:0000256" key="1">
    <source>
        <dbReference type="ARBA" id="ARBA00022676"/>
    </source>
</evidence>
<dbReference type="EMBL" id="SOAX01000001">
    <property type="protein sequence ID" value="TDT44336.1"/>
    <property type="molecule type" value="Genomic_DNA"/>
</dbReference>
<gene>
    <name evidence="3" type="ORF">DES49_0438</name>
</gene>
<comment type="caution">
    <text evidence="3">The sequence shown here is derived from an EMBL/GenBank/DDBJ whole genome shotgun (WGS) entry which is preliminary data.</text>
</comment>
<dbReference type="AlphaFoldDB" id="A0A4R7K1L0"/>
<dbReference type="Proteomes" id="UP000295830">
    <property type="component" value="Unassembled WGS sequence"/>
</dbReference>
<dbReference type="PANTHER" id="PTHR30160">
    <property type="entry name" value="TETRAACYLDISACCHARIDE 4'-KINASE-RELATED"/>
    <property type="match status" value="1"/>
</dbReference>
<dbReference type="Gene3D" id="3.40.50.2000">
    <property type="entry name" value="Glycogen Phosphorylase B"/>
    <property type="match status" value="2"/>
</dbReference>
<dbReference type="GO" id="GO:0008713">
    <property type="term" value="F:ADP-heptose-lipopolysaccharide heptosyltransferase activity"/>
    <property type="evidence" value="ECO:0007669"/>
    <property type="project" value="TreeGrafter"/>
</dbReference>
<evidence type="ECO:0000313" key="3">
    <source>
        <dbReference type="EMBL" id="TDT44336.1"/>
    </source>
</evidence>
<dbReference type="SUPFAM" id="SSF53756">
    <property type="entry name" value="UDP-Glycosyltransferase/glycogen phosphorylase"/>
    <property type="match status" value="1"/>
</dbReference>
<sequence>MSNESPVTSIKSVCILRLSAIGDVTHVLPVVHSLREQLPGVSISWIVGKTEAHLLEGLPGVELIVFDKSAGLKGYVDLWRQLRKRRFDVLFHMQVAIRANIAAALVPASIKIGYDRARSKDLHGLFINRRIHSCDRQHVLDCLASFPTALGLDPAPPRWNLPLSPDDYRFSDDYIDPSRLNIVISPSASHELRNWPAARYAALADHAVKQHGANIILAGGPARTDKAYCSAIQEQMTTHATNICGEDTLKQLAALLERADLLIAPDTGPAHIANAMGTDVLGLFASSNPHRSGPYYSLQWCVNRYPQALERFTGQRVERARWGTKAEFNGAMELISVADATAMLDQWVAQHYPERQ</sequence>
<evidence type="ECO:0000313" key="4">
    <source>
        <dbReference type="Proteomes" id="UP000295830"/>
    </source>
</evidence>
<proteinExistence type="predicted"/>
<name>A0A4R7K1L0_9GAMM</name>
<dbReference type="GO" id="GO:0009244">
    <property type="term" value="P:lipopolysaccharide core region biosynthetic process"/>
    <property type="evidence" value="ECO:0007669"/>
    <property type="project" value="TreeGrafter"/>
</dbReference>
<keyword evidence="1" id="KW-0328">Glycosyltransferase</keyword>
<accession>A0A4R7K1L0</accession>
<evidence type="ECO:0000256" key="2">
    <source>
        <dbReference type="ARBA" id="ARBA00022679"/>
    </source>
</evidence>
<dbReference type="RefSeq" id="WP_243864819.1">
    <property type="nucleotide sequence ID" value="NZ_SOAX01000001.1"/>
</dbReference>